<feature type="compositionally biased region" description="Basic and acidic residues" evidence="10">
    <location>
        <begin position="283"/>
        <end position="299"/>
    </location>
</feature>
<dbReference type="InterPro" id="IPR044126">
    <property type="entry name" value="S1_IF2_alpha"/>
</dbReference>
<dbReference type="GO" id="GO:0005850">
    <property type="term" value="C:eukaryotic translation initiation factor 2 complex"/>
    <property type="evidence" value="ECO:0007669"/>
    <property type="project" value="TreeGrafter"/>
</dbReference>
<dbReference type="SUPFAM" id="SSF116742">
    <property type="entry name" value="eIF2alpha middle domain-like"/>
    <property type="match status" value="1"/>
</dbReference>
<dbReference type="Gene3D" id="3.30.70.1130">
    <property type="entry name" value="EIF_2_alpha"/>
    <property type="match status" value="1"/>
</dbReference>
<dbReference type="FunFam" id="2.40.50.140:FF:000795">
    <property type="entry name" value="Eukaryotic translation initiation factor 2 subunit 1"/>
    <property type="match status" value="1"/>
</dbReference>
<feature type="compositionally biased region" description="Acidic residues" evidence="10">
    <location>
        <begin position="300"/>
        <end position="322"/>
    </location>
</feature>
<evidence type="ECO:0000256" key="8">
    <source>
        <dbReference type="ARBA" id="ARBA00022917"/>
    </source>
</evidence>
<dbReference type="AlphaFoldDB" id="A0AAD9J9I4"/>
<reference evidence="12" key="1">
    <citation type="journal article" date="2023" name="Mol. Biol. Evol.">
        <title>Third-Generation Sequencing Reveals the Adaptive Role of the Epigenome in Three Deep-Sea Polychaetes.</title>
        <authorList>
            <person name="Perez M."/>
            <person name="Aroh O."/>
            <person name="Sun Y."/>
            <person name="Lan Y."/>
            <person name="Juniper S.K."/>
            <person name="Young C.R."/>
            <person name="Angers B."/>
            <person name="Qian P.Y."/>
        </authorList>
    </citation>
    <scope>NUCLEOTIDE SEQUENCE</scope>
    <source>
        <strain evidence="12">P08H-3</strain>
    </source>
</reference>
<dbReference type="GO" id="GO:0005829">
    <property type="term" value="C:cytosol"/>
    <property type="evidence" value="ECO:0007669"/>
    <property type="project" value="UniProtKB-SubCell"/>
</dbReference>
<dbReference type="Gene3D" id="1.10.150.190">
    <property type="entry name" value="Translation initiation factor 2, subunit 1, domain 2"/>
    <property type="match status" value="1"/>
</dbReference>
<organism evidence="12 13">
    <name type="scientific">Paralvinella palmiformis</name>
    <dbReference type="NCBI Taxonomy" id="53620"/>
    <lineage>
        <taxon>Eukaryota</taxon>
        <taxon>Metazoa</taxon>
        <taxon>Spiralia</taxon>
        <taxon>Lophotrochozoa</taxon>
        <taxon>Annelida</taxon>
        <taxon>Polychaeta</taxon>
        <taxon>Sedentaria</taxon>
        <taxon>Canalipalpata</taxon>
        <taxon>Terebellida</taxon>
        <taxon>Terebelliformia</taxon>
        <taxon>Alvinellidae</taxon>
        <taxon>Paralvinella</taxon>
    </lineage>
</organism>
<dbReference type="PANTHER" id="PTHR10602:SF0">
    <property type="entry name" value="EUKARYOTIC TRANSLATION INITIATION FACTOR 2 SUBUNIT 1"/>
    <property type="match status" value="1"/>
</dbReference>
<dbReference type="InterPro" id="IPR003029">
    <property type="entry name" value="S1_domain"/>
</dbReference>
<comment type="similarity">
    <text evidence="2">Belongs to the eIF-2-alpha family.</text>
</comment>
<dbReference type="InterPro" id="IPR024055">
    <property type="entry name" value="TIF2_asu_C"/>
</dbReference>
<evidence type="ECO:0000256" key="9">
    <source>
        <dbReference type="ARBA" id="ARBA00033370"/>
    </source>
</evidence>
<dbReference type="InterPro" id="IPR011488">
    <property type="entry name" value="TIF_2_asu"/>
</dbReference>
<evidence type="ECO:0000313" key="13">
    <source>
        <dbReference type="Proteomes" id="UP001208570"/>
    </source>
</evidence>
<dbReference type="SUPFAM" id="SSF50249">
    <property type="entry name" value="Nucleic acid-binding proteins"/>
    <property type="match status" value="1"/>
</dbReference>
<feature type="domain" description="S1 motif" evidence="11">
    <location>
        <begin position="16"/>
        <end position="87"/>
    </location>
</feature>
<dbReference type="Proteomes" id="UP001208570">
    <property type="component" value="Unassembled WGS sequence"/>
</dbReference>
<name>A0AAD9J9I4_9ANNE</name>
<keyword evidence="5" id="KW-0396">Initiation factor</keyword>
<dbReference type="FunFam" id="3.30.70.1130:FF:000001">
    <property type="entry name" value="Eukaryotic translation initiation factor 2 subunit 1"/>
    <property type="match status" value="1"/>
</dbReference>
<evidence type="ECO:0000313" key="12">
    <source>
        <dbReference type="EMBL" id="KAK2149112.1"/>
    </source>
</evidence>
<evidence type="ECO:0000256" key="10">
    <source>
        <dbReference type="SAM" id="MobiDB-lite"/>
    </source>
</evidence>
<dbReference type="Gene3D" id="2.40.50.140">
    <property type="entry name" value="Nucleic acid-binding proteins"/>
    <property type="match status" value="1"/>
</dbReference>
<proteinExistence type="inferred from homology"/>
<dbReference type="PROSITE" id="PS50126">
    <property type="entry name" value="S1"/>
    <property type="match status" value="1"/>
</dbReference>
<feature type="region of interest" description="Disordered" evidence="10">
    <location>
        <begin position="278"/>
        <end position="322"/>
    </location>
</feature>
<dbReference type="EMBL" id="JAODUP010000467">
    <property type="protein sequence ID" value="KAK2149112.1"/>
    <property type="molecule type" value="Genomic_DNA"/>
</dbReference>
<evidence type="ECO:0000256" key="2">
    <source>
        <dbReference type="ARBA" id="ARBA00007223"/>
    </source>
</evidence>
<keyword evidence="13" id="KW-1185">Reference proteome</keyword>
<dbReference type="InterPro" id="IPR012340">
    <property type="entry name" value="NA-bd_OB-fold"/>
</dbReference>
<keyword evidence="4" id="KW-0963">Cytoplasm</keyword>
<comment type="subcellular location">
    <subcellularLocation>
        <location evidence="1">Cytoplasm</location>
        <location evidence="1">Cytosol</location>
    </subcellularLocation>
</comment>
<evidence type="ECO:0000256" key="3">
    <source>
        <dbReference type="ARBA" id="ARBA00020950"/>
    </source>
</evidence>
<keyword evidence="8" id="KW-0648">Protein biosynthesis</keyword>
<dbReference type="GO" id="GO:0003743">
    <property type="term" value="F:translation initiation factor activity"/>
    <property type="evidence" value="ECO:0007669"/>
    <property type="project" value="UniProtKB-KW"/>
</dbReference>
<dbReference type="SMART" id="SM00316">
    <property type="entry name" value="S1"/>
    <property type="match status" value="1"/>
</dbReference>
<accession>A0AAD9J9I4</accession>
<dbReference type="InterPro" id="IPR024054">
    <property type="entry name" value="TIF2_asu_middle_sf"/>
</dbReference>
<evidence type="ECO:0000259" key="11">
    <source>
        <dbReference type="PROSITE" id="PS50126"/>
    </source>
</evidence>
<evidence type="ECO:0000256" key="4">
    <source>
        <dbReference type="ARBA" id="ARBA00022490"/>
    </source>
</evidence>
<protein>
    <recommendedName>
        <fullName evidence="3">Eukaryotic translation initiation factor 2 subunit 1</fullName>
    </recommendedName>
    <alternativeName>
        <fullName evidence="9">Eukaryotic translation initiation factor 2 subunit alpha</fullName>
    </alternativeName>
</protein>
<evidence type="ECO:0000256" key="5">
    <source>
        <dbReference type="ARBA" id="ARBA00022540"/>
    </source>
</evidence>
<dbReference type="SUPFAM" id="SSF110993">
    <property type="entry name" value="eIF-2-alpha, C-terminal domain"/>
    <property type="match status" value="1"/>
</dbReference>
<keyword evidence="6" id="KW-0597">Phosphoprotein</keyword>
<dbReference type="GO" id="GO:0033290">
    <property type="term" value="C:eukaryotic 48S preinitiation complex"/>
    <property type="evidence" value="ECO:0007669"/>
    <property type="project" value="TreeGrafter"/>
</dbReference>
<evidence type="ECO:0000256" key="1">
    <source>
        <dbReference type="ARBA" id="ARBA00004514"/>
    </source>
</evidence>
<dbReference type="GO" id="GO:0043022">
    <property type="term" value="F:ribosome binding"/>
    <property type="evidence" value="ECO:0007669"/>
    <property type="project" value="TreeGrafter"/>
</dbReference>
<dbReference type="CDD" id="cd04452">
    <property type="entry name" value="S1_IF2_alpha"/>
    <property type="match status" value="1"/>
</dbReference>
<dbReference type="Pfam" id="PF00575">
    <property type="entry name" value="S1"/>
    <property type="match status" value="1"/>
</dbReference>
<gene>
    <name evidence="12" type="ORF">LSH36_467g04002</name>
</gene>
<dbReference type="GO" id="GO:0003723">
    <property type="term" value="F:RNA binding"/>
    <property type="evidence" value="ECO:0007669"/>
    <property type="project" value="UniProtKB-KW"/>
</dbReference>
<dbReference type="PANTHER" id="PTHR10602">
    <property type="entry name" value="EUKARYOTIC TRANSLATION INITIATION FACTOR 2 SUBUNIT 1"/>
    <property type="match status" value="1"/>
</dbReference>
<sequence>MPLSCRFYEHRFPEIEDVVMVTVLSIADMGAYVKLLEYNNIEGMILLSELSRRRIRSINKLIRVGKSECVVVIRVDKDKGYIDLSKRRVSQEEIAKCEEKFAKAKCVNSILRHVGELLNYDVDEQLETLYKQTAWHFDKKYGKPGAAYEAFKRAVTNPEIFEECDLDTKTKSVLVENIRQRLAPQAVKIRSDIQVSCYAYEGVDAVKNALRAGLMLSTEEMPIKINLIAPPSYVVITHTLDRAEGIERLKAALEAIKKSIEGSDGNFIITMQPKVVSDSEDQEFSKHLERLEEANREISGDDDDSDEDSNEEDKDGNDQILE</sequence>
<dbReference type="Pfam" id="PF07541">
    <property type="entry name" value="EIF_2_alpha"/>
    <property type="match status" value="1"/>
</dbReference>
<comment type="caution">
    <text evidence="12">The sequence shown here is derived from an EMBL/GenBank/DDBJ whole genome shotgun (WGS) entry which is preliminary data.</text>
</comment>
<dbReference type="FunFam" id="1.10.150.190:FF:000001">
    <property type="entry name" value="Eukaryotic translation initiation factor 2 subunit 1"/>
    <property type="match status" value="1"/>
</dbReference>
<keyword evidence="7" id="KW-0694">RNA-binding</keyword>
<evidence type="ECO:0000256" key="7">
    <source>
        <dbReference type="ARBA" id="ARBA00022884"/>
    </source>
</evidence>
<evidence type="ECO:0000256" key="6">
    <source>
        <dbReference type="ARBA" id="ARBA00022553"/>
    </source>
</evidence>